<dbReference type="InterPro" id="IPR021131">
    <property type="entry name" value="Ribosomal_uL15/eL18"/>
</dbReference>
<dbReference type="Proteomes" id="UP000289323">
    <property type="component" value="Unassembled WGS sequence"/>
</dbReference>
<dbReference type="PANTHER" id="PTHR12934">
    <property type="entry name" value="50S RIBOSOMAL PROTEIN L15"/>
    <property type="match status" value="1"/>
</dbReference>
<dbReference type="GO" id="GO:0005762">
    <property type="term" value="C:mitochondrial large ribosomal subunit"/>
    <property type="evidence" value="ECO:0007669"/>
    <property type="project" value="TreeGrafter"/>
</dbReference>
<dbReference type="InterPro" id="IPR036227">
    <property type="entry name" value="Ribosomal_uL15/eL18_sf"/>
</dbReference>
<dbReference type="Gene3D" id="3.100.10.10">
    <property type="match status" value="1"/>
</dbReference>
<dbReference type="HAMAP" id="MF_01341">
    <property type="entry name" value="Ribosomal_uL15"/>
    <property type="match status" value="1"/>
</dbReference>
<feature type="region of interest" description="Disordered" evidence="4">
    <location>
        <begin position="68"/>
        <end position="101"/>
    </location>
</feature>
<sequence length="310" mass="34023">MPPRLPFAQAARCCTAAIEAPARQTTSLISLFAALSLQTVQPPARAQTRSASILASLSDNKGAYQKRIRRGRGPSSGYGKTAGRGHKGQKQHGKVRPWFQGGQTPLIVSHGRMGFINHRAPEMLELNLDRLQDWIDAGRIDATKQITPREIIKSGVVGHNIKDGIKLLARGADRLKTPIDIMVSRASAAAIKAVEAAGGKITTRYYTKEAIRRLVKGESINTDRPLPVGPEHVEGVLAQVRAAGKHYYRLPDPTSREDIEYYRDPAHRGYLSHTLKPGESPSLYFKVPGSEDGESELEDKKKVEGPPRLF</sequence>
<feature type="compositionally biased region" description="Basic residues" evidence="4">
    <location>
        <begin position="83"/>
        <end position="95"/>
    </location>
</feature>
<dbReference type="AlphaFoldDB" id="A0A3S4D9B2"/>
<name>A0A3S4D9B2_9PEZI</name>
<evidence type="ECO:0000256" key="3">
    <source>
        <dbReference type="ARBA" id="ARBA00023274"/>
    </source>
</evidence>
<feature type="compositionally biased region" description="Basic and acidic residues" evidence="4">
    <location>
        <begin position="298"/>
        <end position="310"/>
    </location>
</feature>
<dbReference type="SUPFAM" id="SSF52080">
    <property type="entry name" value="Ribosomal proteins L15p and L18e"/>
    <property type="match status" value="1"/>
</dbReference>
<organism evidence="6 7">
    <name type="scientific">Thermothielavioides terrestris</name>
    <dbReference type="NCBI Taxonomy" id="2587410"/>
    <lineage>
        <taxon>Eukaryota</taxon>
        <taxon>Fungi</taxon>
        <taxon>Dikarya</taxon>
        <taxon>Ascomycota</taxon>
        <taxon>Pezizomycotina</taxon>
        <taxon>Sordariomycetes</taxon>
        <taxon>Sordariomycetidae</taxon>
        <taxon>Sordariales</taxon>
        <taxon>Chaetomiaceae</taxon>
        <taxon>Thermothielavioides</taxon>
    </lineage>
</organism>
<evidence type="ECO:0000256" key="2">
    <source>
        <dbReference type="ARBA" id="ARBA00022980"/>
    </source>
</evidence>
<dbReference type="GO" id="GO:0003735">
    <property type="term" value="F:structural constituent of ribosome"/>
    <property type="evidence" value="ECO:0007669"/>
    <property type="project" value="InterPro"/>
</dbReference>
<keyword evidence="2" id="KW-0689">Ribosomal protein</keyword>
<proteinExistence type="inferred from homology"/>
<dbReference type="GO" id="GO:0006412">
    <property type="term" value="P:translation"/>
    <property type="evidence" value="ECO:0007669"/>
    <property type="project" value="InterPro"/>
</dbReference>
<evidence type="ECO:0000256" key="4">
    <source>
        <dbReference type="SAM" id="MobiDB-lite"/>
    </source>
</evidence>
<feature type="domain" description="Large ribosomal subunit protein uL15/eL18" evidence="5">
    <location>
        <begin position="125"/>
        <end position="202"/>
    </location>
</feature>
<dbReference type="Pfam" id="PF00828">
    <property type="entry name" value="Ribosomal_L27A"/>
    <property type="match status" value="1"/>
</dbReference>
<dbReference type="NCBIfam" id="TIGR01071">
    <property type="entry name" value="rplO_bact"/>
    <property type="match status" value="1"/>
</dbReference>
<accession>A0A3S4D9B2</accession>
<evidence type="ECO:0000259" key="5">
    <source>
        <dbReference type="Pfam" id="PF00828"/>
    </source>
</evidence>
<gene>
    <name evidence="6" type="ORF">TT172_LOCUS8715</name>
</gene>
<evidence type="ECO:0000256" key="1">
    <source>
        <dbReference type="ARBA" id="ARBA00007320"/>
    </source>
</evidence>
<dbReference type="InterPro" id="IPR030878">
    <property type="entry name" value="Ribosomal_uL15"/>
</dbReference>
<feature type="region of interest" description="Disordered" evidence="4">
    <location>
        <begin position="273"/>
        <end position="310"/>
    </location>
</feature>
<dbReference type="EMBL" id="OUUZ01000016">
    <property type="protein sequence ID" value="SPQ26296.1"/>
    <property type="molecule type" value="Genomic_DNA"/>
</dbReference>
<dbReference type="InterPro" id="IPR005749">
    <property type="entry name" value="Ribosomal_uL15_bac-type"/>
</dbReference>
<dbReference type="PANTHER" id="PTHR12934:SF11">
    <property type="entry name" value="LARGE RIBOSOMAL SUBUNIT PROTEIN UL15M"/>
    <property type="match status" value="1"/>
</dbReference>
<evidence type="ECO:0000313" key="7">
    <source>
        <dbReference type="Proteomes" id="UP000289323"/>
    </source>
</evidence>
<evidence type="ECO:0000313" key="6">
    <source>
        <dbReference type="EMBL" id="SPQ26296.1"/>
    </source>
</evidence>
<comment type="similarity">
    <text evidence="1">Belongs to the universal ribosomal protein uL15 family.</text>
</comment>
<protein>
    <submittedName>
        <fullName evidence="6">Fc32e0c0-e333-46ca-89be-56a03817e300</fullName>
    </submittedName>
</protein>
<reference evidence="6 7" key="1">
    <citation type="submission" date="2018-04" db="EMBL/GenBank/DDBJ databases">
        <authorList>
            <person name="Huttner S."/>
            <person name="Dainat J."/>
        </authorList>
    </citation>
    <scope>NUCLEOTIDE SEQUENCE [LARGE SCALE GENOMIC DNA]</scope>
</reference>
<keyword evidence="3" id="KW-0687">Ribonucleoprotein</keyword>